<feature type="transmembrane region" description="Helical" evidence="8">
    <location>
        <begin position="229"/>
        <end position="245"/>
    </location>
</feature>
<proteinExistence type="predicted"/>
<keyword evidence="7 8" id="KW-0472">Membrane</keyword>
<keyword evidence="4 8" id="KW-0812">Transmembrane</keyword>
<dbReference type="EMBL" id="CP036498">
    <property type="protein sequence ID" value="QUS42058.1"/>
    <property type="molecule type" value="Genomic_DNA"/>
</dbReference>
<gene>
    <name evidence="10" type="ORF">RPMA_26975</name>
</gene>
<keyword evidence="3" id="KW-0050">Antiport</keyword>
<protein>
    <submittedName>
        <fullName evidence="10">Sodium:proton antiporter</fullName>
    </submittedName>
</protein>
<evidence type="ECO:0000256" key="6">
    <source>
        <dbReference type="ARBA" id="ARBA00023065"/>
    </source>
</evidence>
<sequence>MMLLLVAFGALILLTAWLPVVLKEAPLSLPIVCIAIGAAAFWSFPEIPVPHLPAELPLVEKMTEFVVIISLMGAALKIDRKLGWRRWITTWRLLAIAMPLTIAALWASGYALLGLSGASALLLAAALAPTDPVLASDVQVGPPKSGEEDDTRFALTSEAGLNDGLAFPFVMAAIAMSQSSGSLGSWVAHWFAVDIVWRLAAGIAIGAALGYGLGWLVFRIPNRAKLSRTGDGFVALGITVVVFGVSEAAQGYGFVSVFVAGLALRAAERDHEYHQTLHDFAEQLERLLMMTLLVLFGGAISAGGLLNSLSVSGAVYAGLAIFAIRPLLAWISLSGTTCPPTERAAISFFGIRGIGTIYYLAFAFQKASFDGAETMWSISAAIVLTSIVLHGVTVTPVMMLIDRRRRRGQTAREEKALASESN</sequence>
<keyword evidence="2" id="KW-0813">Transport</keyword>
<evidence type="ECO:0000259" key="9">
    <source>
        <dbReference type="Pfam" id="PF00999"/>
    </source>
</evidence>
<organism evidence="10 11">
    <name type="scientific">Tardiphaga alba</name>
    <dbReference type="NCBI Taxonomy" id="340268"/>
    <lineage>
        <taxon>Bacteria</taxon>
        <taxon>Pseudomonadati</taxon>
        <taxon>Pseudomonadota</taxon>
        <taxon>Alphaproteobacteria</taxon>
        <taxon>Hyphomicrobiales</taxon>
        <taxon>Nitrobacteraceae</taxon>
        <taxon>Tardiphaga</taxon>
    </lineage>
</organism>
<feature type="domain" description="Cation/H+ exchanger transmembrane" evidence="9">
    <location>
        <begin position="11"/>
        <end position="399"/>
    </location>
</feature>
<dbReference type="Proteomes" id="UP000682843">
    <property type="component" value="Chromosome"/>
</dbReference>
<keyword evidence="5 8" id="KW-1133">Transmembrane helix</keyword>
<keyword evidence="11" id="KW-1185">Reference proteome</keyword>
<evidence type="ECO:0000256" key="4">
    <source>
        <dbReference type="ARBA" id="ARBA00022692"/>
    </source>
</evidence>
<dbReference type="RefSeq" id="WP_211910794.1">
    <property type="nucleotide sequence ID" value="NZ_CP036498.1"/>
</dbReference>
<name>A0ABX8AEF4_9BRAD</name>
<feature type="transmembrane region" description="Helical" evidence="8">
    <location>
        <begin position="91"/>
        <end position="113"/>
    </location>
</feature>
<evidence type="ECO:0000313" key="11">
    <source>
        <dbReference type="Proteomes" id="UP000682843"/>
    </source>
</evidence>
<comment type="subcellular location">
    <subcellularLocation>
        <location evidence="1">Cell membrane</location>
        <topology evidence="1">Multi-pass membrane protein</topology>
    </subcellularLocation>
</comment>
<dbReference type="InterPro" id="IPR006153">
    <property type="entry name" value="Cation/H_exchanger_TM"/>
</dbReference>
<accession>A0ABX8AEF4</accession>
<evidence type="ECO:0000313" key="10">
    <source>
        <dbReference type="EMBL" id="QUS42058.1"/>
    </source>
</evidence>
<evidence type="ECO:0000256" key="8">
    <source>
        <dbReference type="SAM" id="Phobius"/>
    </source>
</evidence>
<dbReference type="PANTHER" id="PTHR32507:SF8">
    <property type="entry name" value="CNH1P"/>
    <property type="match status" value="1"/>
</dbReference>
<feature type="transmembrane region" description="Helical" evidence="8">
    <location>
        <begin position="345"/>
        <end position="364"/>
    </location>
</feature>
<feature type="transmembrane region" description="Helical" evidence="8">
    <location>
        <begin position="313"/>
        <end position="333"/>
    </location>
</feature>
<evidence type="ECO:0000256" key="2">
    <source>
        <dbReference type="ARBA" id="ARBA00022448"/>
    </source>
</evidence>
<keyword evidence="6" id="KW-0406">Ion transport</keyword>
<evidence type="ECO:0000256" key="5">
    <source>
        <dbReference type="ARBA" id="ARBA00022989"/>
    </source>
</evidence>
<feature type="transmembrane region" description="Helical" evidence="8">
    <location>
        <begin position="195"/>
        <end position="217"/>
    </location>
</feature>
<dbReference type="PANTHER" id="PTHR32507">
    <property type="entry name" value="NA(+)/H(+) ANTIPORTER 1"/>
    <property type="match status" value="1"/>
</dbReference>
<feature type="transmembrane region" description="Helical" evidence="8">
    <location>
        <begin position="376"/>
        <end position="401"/>
    </location>
</feature>
<reference evidence="10 11" key="1">
    <citation type="submission" date="2019-02" db="EMBL/GenBank/DDBJ databases">
        <title>Emended description of the genus Rhodopseudomonas and description of Rhodopseudomonas albus sp. nov., a non-phototrophic, heavy-metal-tolerant bacterium isolated from garden soil.</title>
        <authorList>
            <person name="Bao Z."/>
            <person name="Cao W.W."/>
            <person name="Sato Y."/>
            <person name="Nishizawa T."/>
            <person name="Zhao J."/>
            <person name="Guo Y."/>
            <person name="Ohta H."/>
        </authorList>
    </citation>
    <scope>NUCLEOTIDE SEQUENCE [LARGE SCALE GENOMIC DNA]</scope>
    <source>
        <strain evidence="10 11">SK50-23</strain>
    </source>
</reference>
<evidence type="ECO:0000256" key="7">
    <source>
        <dbReference type="ARBA" id="ARBA00023136"/>
    </source>
</evidence>
<evidence type="ECO:0000256" key="1">
    <source>
        <dbReference type="ARBA" id="ARBA00004651"/>
    </source>
</evidence>
<dbReference type="Pfam" id="PF00999">
    <property type="entry name" value="Na_H_Exchanger"/>
    <property type="match status" value="1"/>
</dbReference>
<evidence type="ECO:0000256" key="3">
    <source>
        <dbReference type="ARBA" id="ARBA00022449"/>
    </source>
</evidence>
<feature type="transmembrane region" description="Helical" evidence="8">
    <location>
        <begin position="287"/>
        <end position="307"/>
    </location>
</feature>